<dbReference type="EMBL" id="FUZF01000007">
    <property type="protein sequence ID" value="SKB70898.1"/>
    <property type="molecule type" value="Genomic_DNA"/>
</dbReference>
<dbReference type="STRING" id="1513896.SAMN05660841_01955"/>
<gene>
    <name evidence="1" type="ORF">SAMN05660841_01955</name>
</gene>
<evidence type="ECO:0000313" key="2">
    <source>
        <dbReference type="Proteomes" id="UP000190150"/>
    </source>
</evidence>
<reference evidence="2" key="1">
    <citation type="submission" date="2017-02" db="EMBL/GenBank/DDBJ databases">
        <authorList>
            <person name="Varghese N."/>
            <person name="Submissions S."/>
        </authorList>
    </citation>
    <scope>NUCLEOTIDE SEQUENCE [LARGE SCALE GENOMIC DNA]</scope>
    <source>
        <strain evidence="2">DSM 24091</strain>
    </source>
</reference>
<dbReference type="Proteomes" id="UP000190150">
    <property type="component" value="Unassembled WGS sequence"/>
</dbReference>
<dbReference type="AlphaFoldDB" id="A0A1T5DGM2"/>
<organism evidence="1 2">
    <name type="scientific">Sphingobacterium nematocida</name>
    <dbReference type="NCBI Taxonomy" id="1513896"/>
    <lineage>
        <taxon>Bacteria</taxon>
        <taxon>Pseudomonadati</taxon>
        <taxon>Bacteroidota</taxon>
        <taxon>Sphingobacteriia</taxon>
        <taxon>Sphingobacteriales</taxon>
        <taxon>Sphingobacteriaceae</taxon>
        <taxon>Sphingobacterium</taxon>
    </lineage>
</organism>
<evidence type="ECO:0000313" key="1">
    <source>
        <dbReference type="EMBL" id="SKB70898.1"/>
    </source>
</evidence>
<name>A0A1T5DGM2_9SPHI</name>
<accession>A0A1T5DGM2</accession>
<proteinExistence type="predicted"/>
<keyword evidence="2" id="KW-1185">Reference proteome</keyword>
<sequence length="73" mass="8641">MELMNASHLFMKVSKKEPIIVIANLRKNNENFDLFRQSLFIFFKVSLSRVIPLFCNKSEKGPFLKQETTIYEQ</sequence>
<protein>
    <submittedName>
        <fullName evidence="1">Uncharacterized protein</fullName>
    </submittedName>
</protein>